<evidence type="ECO:0000256" key="5">
    <source>
        <dbReference type="ARBA" id="ARBA00022801"/>
    </source>
</evidence>
<protein>
    <recommendedName>
        <fullName evidence="3">beta-lactamase</fullName>
        <ecNumber evidence="3">3.5.2.6</ecNumber>
    </recommendedName>
</protein>
<evidence type="ECO:0000256" key="6">
    <source>
        <dbReference type="ARBA" id="ARBA00022803"/>
    </source>
</evidence>
<dbReference type="KEGG" id="slh:YH65_10535"/>
<accession>A0A7U4RRP5</accession>
<reference evidence="10" key="2">
    <citation type="journal article" date="2017" name="Stand. Genomic Sci.">
        <title>Complete genome sequence of the sulfur-oxidizing chemolithoautotrophic Sulfurovum lithotrophicum 42BKTT.</title>
        <authorList>
            <person name="Jeon W."/>
            <person name="Priscilla L."/>
            <person name="Park G."/>
            <person name="Lee H."/>
            <person name="Lee N."/>
            <person name="Lee D."/>
            <person name="Kwon H."/>
            <person name="Ahn I."/>
            <person name="Lee C."/>
            <person name="Lee H."/>
            <person name="Ahn J."/>
        </authorList>
    </citation>
    <scope>NUCLEOTIDE SEQUENCE [LARGE SCALE GENOMIC DNA]</scope>
    <source>
        <strain evidence="10">ATCC BAA-797 / 42BKT</strain>
    </source>
</reference>
<dbReference type="PANTHER" id="PTHR13891">
    <property type="entry name" value="CYTOCHROME C OXIDASE ASSEMBLY FACTOR 7"/>
    <property type="match status" value="1"/>
</dbReference>
<reference evidence="9 10" key="1">
    <citation type="submission" date="2015-04" db="EMBL/GenBank/DDBJ databases">
        <title>Complete genome sequence of Sulfurovum lithotrophicum ATCC BAA-797T.</title>
        <authorList>
            <person name="Ahn J."/>
            <person name="Park G."/>
            <person name="Jeon W."/>
            <person name="Jang Y."/>
            <person name="Jang M."/>
            <person name="Lee H."/>
            <person name="Lee H."/>
        </authorList>
    </citation>
    <scope>NUCLEOTIDE SEQUENCE [LARGE SCALE GENOMIC DNA]</scope>
    <source>
        <strain evidence="10">ATCC BAA-797 / 42BKT</strain>
    </source>
</reference>
<dbReference type="Proteomes" id="UP000034444">
    <property type="component" value="Chromosome"/>
</dbReference>
<dbReference type="GO" id="GO:0008800">
    <property type="term" value="F:beta-lactamase activity"/>
    <property type="evidence" value="ECO:0007669"/>
    <property type="project" value="UniProtKB-EC"/>
</dbReference>
<dbReference type="Gene3D" id="1.25.40.10">
    <property type="entry name" value="Tetratricopeptide repeat domain"/>
    <property type="match status" value="1"/>
</dbReference>
<dbReference type="GO" id="GO:0046677">
    <property type="term" value="P:response to antibiotic"/>
    <property type="evidence" value="ECO:0007669"/>
    <property type="project" value="UniProtKB-KW"/>
</dbReference>
<dbReference type="PANTHER" id="PTHR13891:SF1">
    <property type="entry name" value="CYTOCHROME C OXIDASE ASSEMBLY FACTOR 7"/>
    <property type="match status" value="1"/>
</dbReference>
<dbReference type="InterPro" id="IPR040239">
    <property type="entry name" value="HcpB-like"/>
</dbReference>
<keyword evidence="6" id="KW-0802">TPR repeat</keyword>
<evidence type="ECO:0000256" key="7">
    <source>
        <dbReference type="ARBA" id="ARBA00023157"/>
    </source>
</evidence>
<comment type="catalytic activity">
    <reaction evidence="1">
        <text>a beta-lactam + H2O = a substituted beta-amino acid</text>
        <dbReference type="Rhea" id="RHEA:20401"/>
        <dbReference type="ChEBI" id="CHEBI:15377"/>
        <dbReference type="ChEBI" id="CHEBI:35627"/>
        <dbReference type="ChEBI" id="CHEBI:140347"/>
        <dbReference type="EC" id="3.5.2.6"/>
    </reaction>
</comment>
<evidence type="ECO:0000313" key="10">
    <source>
        <dbReference type="Proteomes" id="UP000034444"/>
    </source>
</evidence>
<dbReference type="InterPro" id="IPR006597">
    <property type="entry name" value="Sel1-like"/>
</dbReference>
<dbReference type="SUPFAM" id="SSF81901">
    <property type="entry name" value="HCP-like"/>
    <property type="match status" value="1"/>
</dbReference>
<dbReference type="Pfam" id="PF08238">
    <property type="entry name" value="Sel1"/>
    <property type="match status" value="3"/>
</dbReference>
<keyword evidence="5" id="KW-0378">Hydrolase</keyword>
<evidence type="ECO:0000256" key="1">
    <source>
        <dbReference type="ARBA" id="ARBA00001526"/>
    </source>
</evidence>
<gene>
    <name evidence="9" type="ORF">YH65_10535</name>
</gene>
<keyword evidence="4" id="KW-0677">Repeat</keyword>
<keyword evidence="8" id="KW-0046">Antibiotic resistance</keyword>
<dbReference type="EMBL" id="CP011308">
    <property type="protein sequence ID" value="AKF26055.1"/>
    <property type="molecule type" value="Genomic_DNA"/>
</dbReference>
<evidence type="ECO:0000256" key="8">
    <source>
        <dbReference type="ARBA" id="ARBA00023251"/>
    </source>
</evidence>
<evidence type="ECO:0000256" key="4">
    <source>
        <dbReference type="ARBA" id="ARBA00022737"/>
    </source>
</evidence>
<sequence>MVWSVIAFSGTLDEAFKAHNSGDYTRATELFEKACGQDIAPGCFNLGIMYYKGRGIQKDYAKSAEFLEKTCALGGKVGCYILGTMYTNGEGIKKDFTQAKVFFKKACELGLRDGCKNYKTLKQR</sequence>
<keyword evidence="7" id="KW-1015">Disulfide bond</keyword>
<evidence type="ECO:0000256" key="2">
    <source>
        <dbReference type="ARBA" id="ARBA00008486"/>
    </source>
</evidence>
<comment type="similarity">
    <text evidence="2">Belongs to the hcp beta-lactamase family.</text>
</comment>
<evidence type="ECO:0000313" key="9">
    <source>
        <dbReference type="EMBL" id="AKF26055.1"/>
    </source>
</evidence>
<dbReference type="SMART" id="SM00671">
    <property type="entry name" value="SEL1"/>
    <property type="match status" value="2"/>
</dbReference>
<dbReference type="EC" id="3.5.2.6" evidence="3"/>
<keyword evidence="10" id="KW-1185">Reference proteome</keyword>
<name>A0A7U4RRP5_9BACT</name>
<dbReference type="InterPro" id="IPR011990">
    <property type="entry name" value="TPR-like_helical_dom_sf"/>
</dbReference>
<organism evidence="9 10">
    <name type="scientific">Sulfurovum lithotrophicum</name>
    <dbReference type="NCBI Taxonomy" id="206403"/>
    <lineage>
        <taxon>Bacteria</taxon>
        <taxon>Pseudomonadati</taxon>
        <taxon>Campylobacterota</taxon>
        <taxon>Epsilonproteobacteria</taxon>
        <taxon>Campylobacterales</taxon>
        <taxon>Sulfurovaceae</taxon>
        <taxon>Sulfurovum</taxon>
    </lineage>
</organism>
<proteinExistence type="inferred from homology"/>
<evidence type="ECO:0000256" key="3">
    <source>
        <dbReference type="ARBA" id="ARBA00012865"/>
    </source>
</evidence>
<dbReference type="AlphaFoldDB" id="A0A7U4RRP5"/>